<dbReference type="SUPFAM" id="SSF57756">
    <property type="entry name" value="Retrovirus zinc finger-like domains"/>
    <property type="match status" value="1"/>
</dbReference>
<dbReference type="Pfam" id="PF00078">
    <property type="entry name" value="RVT_1"/>
    <property type="match status" value="1"/>
</dbReference>
<dbReference type="InterPro" id="IPR036875">
    <property type="entry name" value="Znf_CCHC_sf"/>
</dbReference>
<dbReference type="PROSITE" id="PS50878">
    <property type="entry name" value="RT_POL"/>
    <property type="match status" value="1"/>
</dbReference>
<dbReference type="Gene3D" id="4.10.60.10">
    <property type="entry name" value="Zinc finger, CCHC-type"/>
    <property type="match status" value="1"/>
</dbReference>
<sequence length="575" mass="66099">MGHNKSFLLYANSSEQLDRLTDKNIWPKQICSLDFSLDLPSKVSSSYSIVALGVPAQWNLTVFESDIKKQYPTIIKVERLYIKGGIPISKVRIDFSSNQEVNKIIKNKSLLLDDDNISFMIQPYSPPLRILRCFNCQQYNDHIAANCPHKDNPTCFRCGQNHPYNPKFTCYSPPTEPIPLDIFDRLLQRNPNSIFIGDFNAKHNSWSRSADNQKGRALFSWLSSSPIHSSLEIINKYIPTSTRSNATIDLIIAPSHMSSTSFSVLPSIGNDHHPVLWHPSFKISSTHHRFPIKCTRWNLLKIFLIFTATYWQSLAASMSYSAAFFLLYERFLSLCTSRLTFITFRKTVKPSLPQHIIYMIKQKRQYLKLFRQTRHPHFAVVLRDMSKMKQDQSLYCRASQNCSKNKCFLIHFRQWINEQGILPAEQSGFRPDHNMAVPLVAIIDQIWQCLSKNTAAAALFVDFRTAFNQLWFNGLWVKLTSLQRPLYLIAWLRHYLRHKKAYIDIKNTSSALFNLSKGAPHGSCIGPVLFIVYHYDILQALSTVHWKHLFADDLAILVSPSPSMSSSNMINALAN</sequence>
<dbReference type="InterPro" id="IPR036691">
    <property type="entry name" value="Endo/exonu/phosph_ase_sf"/>
</dbReference>
<dbReference type="GO" id="GO:0003824">
    <property type="term" value="F:catalytic activity"/>
    <property type="evidence" value="ECO:0007669"/>
    <property type="project" value="InterPro"/>
</dbReference>
<gene>
    <name evidence="3" type="ORF">JXQ802_LOCUS37706</name>
    <name evidence="2" type="ORF">PYM288_LOCUS24195</name>
</gene>
<name>A0A815PTH5_9BILA</name>
<dbReference type="EMBL" id="CAJNOL010002035">
    <property type="protein sequence ID" value="CAF1452898.1"/>
    <property type="molecule type" value="Genomic_DNA"/>
</dbReference>
<dbReference type="InterPro" id="IPR052560">
    <property type="entry name" value="RdDP_mobile_element"/>
</dbReference>
<evidence type="ECO:0000313" key="3">
    <source>
        <dbReference type="EMBL" id="CAF1452898.1"/>
    </source>
</evidence>
<accession>A0A815PTH5</accession>
<comment type="caution">
    <text evidence="3">The sequence shown here is derived from an EMBL/GenBank/DDBJ whole genome shotgun (WGS) entry which is preliminary data.</text>
</comment>
<reference evidence="3" key="1">
    <citation type="submission" date="2021-02" db="EMBL/GenBank/DDBJ databases">
        <authorList>
            <person name="Nowell W R."/>
        </authorList>
    </citation>
    <scope>NUCLEOTIDE SEQUENCE</scope>
</reference>
<feature type="domain" description="Reverse transcriptase" evidence="1">
    <location>
        <begin position="341"/>
        <end position="575"/>
    </location>
</feature>
<dbReference type="AlphaFoldDB" id="A0A815PTH5"/>
<organism evidence="3 4">
    <name type="scientific">Rotaria sordida</name>
    <dbReference type="NCBI Taxonomy" id="392033"/>
    <lineage>
        <taxon>Eukaryota</taxon>
        <taxon>Metazoa</taxon>
        <taxon>Spiralia</taxon>
        <taxon>Gnathifera</taxon>
        <taxon>Rotifera</taxon>
        <taxon>Eurotatoria</taxon>
        <taxon>Bdelloidea</taxon>
        <taxon>Philodinida</taxon>
        <taxon>Philodinidae</taxon>
        <taxon>Rotaria</taxon>
    </lineage>
</organism>
<evidence type="ECO:0000259" key="1">
    <source>
        <dbReference type="PROSITE" id="PS50878"/>
    </source>
</evidence>
<dbReference type="Gene3D" id="3.60.10.10">
    <property type="entry name" value="Endonuclease/exonuclease/phosphatase"/>
    <property type="match status" value="1"/>
</dbReference>
<dbReference type="InterPro" id="IPR005135">
    <property type="entry name" value="Endo/exonuclease/phosphatase"/>
</dbReference>
<evidence type="ECO:0000313" key="4">
    <source>
        <dbReference type="Proteomes" id="UP000663870"/>
    </source>
</evidence>
<dbReference type="Proteomes" id="UP000663854">
    <property type="component" value="Unassembled WGS sequence"/>
</dbReference>
<dbReference type="GO" id="GO:0008270">
    <property type="term" value="F:zinc ion binding"/>
    <property type="evidence" value="ECO:0007669"/>
    <property type="project" value="InterPro"/>
</dbReference>
<proteinExistence type="predicted"/>
<dbReference type="PANTHER" id="PTHR36688:SF1">
    <property type="entry name" value="ENDONUCLEASE_EXONUCLEASE_PHOSPHATASE DOMAIN-CONTAINING PROTEIN"/>
    <property type="match status" value="1"/>
</dbReference>
<dbReference type="SUPFAM" id="SSF56219">
    <property type="entry name" value="DNase I-like"/>
    <property type="match status" value="1"/>
</dbReference>
<dbReference type="EMBL" id="CAJNOH010001194">
    <property type="protein sequence ID" value="CAF1188230.1"/>
    <property type="molecule type" value="Genomic_DNA"/>
</dbReference>
<evidence type="ECO:0000313" key="2">
    <source>
        <dbReference type="EMBL" id="CAF1188230.1"/>
    </source>
</evidence>
<dbReference type="PANTHER" id="PTHR36688">
    <property type="entry name" value="ENDO/EXONUCLEASE/PHOSPHATASE DOMAIN-CONTAINING PROTEIN"/>
    <property type="match status" value="1"/>
</dbReference>
<dbReference type="Pfam" id="PF14529">
    <property type="entry name" value="Exo_endo_phos_2"/>
    <property type="match status" value="1"/>
</dbReference>
<dbReference type="InterPro" id="IPR000477">
    <property type="entry name" value="RT_dom"/>
</dbReference>
<keyword evidence="4" id="KW-1185">Reference proteome</keyword>
<protein>
    <recommendedName>
        <fullName evidence="1">Reverse transcriptase domain-containing protein</fullName>
    </recommendedName>
</protein>
<dbReference type="Proteomes" id="UP000663870">
    <property type="component" value="Unassembled WGS sequence"/>
</dbReference>
<dbReference type="GO" id="GO:0003676">
    <property type="term" value="F:nucleic acid binding"/>
    <property type="evidence" value="ECO:0007669"/>
    <property type="project" value="InterPro"/>
</dbReference>